<dbReference type="KEGG" id="cbac:JI75_04305"/>
<organism evidence="3 4">
    <name type="scientific">Berryella intestinalis</name>
    <dbReference type="NCBI Taxonomy" id="1531429"/>
    <lineage>
        <taxon>Bacteria</taxon>
        <taxon>Bacillati</taxon>
        <taxon>Actinomycetota</taxon>
        <taxon>Coriobacteriia</taxon>
        <taxon>Eggerthellales</taxon>
        <taxon>Eggerthellaceae</taxon>
        <taxon>Berryella</taxon>
    </lineage>
</organism>
<keyword evidence="4" id="KW-1185">Reference proteome</keyword>
<evidence type="ECO:0000313" key="4">
    <source>
        <dbReference type="Proteomes" id="UP000031121"/>
    </source>
</evidence>
<evidence type="ECO:0000259" key="2">
    <source>
        <dbReference type="Pfam" id="PF25583"/>
    </source>
</evidence>
<evidence type="ECO:0000313" key="3">
    <source>
        <dbReference type="EMBL" id="AJC12006.1"/>
    </source>
</evidence>
<dbReference type="PANTHER" id="PTHR34580:SF1">
    <property type="entry name" value="PROTEIN PAFC"/>
    <property type="match status" value="1"/>
</dbReference>
<reference evidence="4" key="1">
    <citation type="submission" date="2014-08" db="EMBL/GenBank/DDBJ databases">
        <title>Coriobacteriaceae sp. complete genome.</title>
        <authorList>
            <person name="Looft T."/>
            <person name="Bayles D.O."/>
            <person name="Stanton T.B."/>
        </authorList>
    </citation>
    <scope>NUCLEOTIDE SEQUENCE [LARGE SCALE GENOMIC DNA]</scope>
    <source>
        <strain evidence="4">68-1-3</strain>
    </source>
</reference>
<dbReference type="Proteomes" id="UP000031121">
    <property type="component" value="Chromosome"/>
</dbReference>
<dbReference type="OrthoDB" id="9772503at2"/>
<feature type="domain" description="WCX" evidence="2">
    <location>
        <begin position="248"/>
        <end position="324"/>
    </location>
</feature>
<accession>A0A0A8B3E1</accession>
<dbReference type="InterPro" id="IPR036390">
    <property type="entry name" value="WH_DNA-bd_sf"/>
</dbReference>
<dbReference type="Pfam" id="PF13280">
    <property type="entry name" value="WYL"/>
    <property type="match status" value="1"/>
</dbReference>
<dbReference type="Pfam" id="PF25583">
    <property type="entry name" value="WCX"/>
    <property type="match status" value="1"/>
</dbReference>
<dbReference type="InterPro" id="IPR026881">
    <property type="entry name" value="WYL_dom"/>
</dbReference>
<proteinExistence type="predicted"/>
<dbReference type="AlphaFoldDB" id="A0A0A8B3E1"/>
<dbReference type="HOGENOM" id="CLU_053686_0_0_11"/>
<dbReference type="EMBL" id="CP009302">
    <property type="protein sequence ID" value="AJC12006.1"/>
    <property type="molecule type" value="Genomic_DNA"/>
</dbReference>
<dbReference type="RefSeq" id="WP_039688996.1">
    <property type="nucleotide sequence ID" value="NZ_CP009302.1"/>
</dbReference>
<evidence type="ECO:0000259" key="1">
    <source>
        <dbReference type="Pfam" id="PF13280"/>
    </source>
</evidence>
<reference evidence="3 4" key="2">
    <citation type="journal article" date="2015" name="Genome Announc.">
        <title>Complete Genome Sequence of Coriobacteriaceae Strain 68-1-3, a Novel Mucus-Degrading Isolate from the Swine Intestinal Tract.</title>
        <authorList>
            <person name="Looft T."/>
            <person name="Bayles D.O."/>
            <person name="Alt D.P."/>
            <person name="Stanton T.B."/>
        </authorList>
    </citation>
    <scope>NUCLEOTIDE SEQUENCE [LARGE SCALE GENOMIC DNA]</scope>
    <source>
        <strain evidence="3 4">68-1-3</strain>
    </source>
</reference>
<sequence length="327" mass="37891">MTYNNKAKLKTLYVKQILEEETDAEHGLSMRQIIERLEQFGIKAERKSVYRDIEVLLEFGCDIQTYQRNPVEYAIVRRDFELDELMLMVDAVQSSKALTKRQCNALVTNIKLLASDHQRALLERRIHVPGRIKTKSQSVFANVDAIHEALRLRRKVEFAYYRRNVDGERYATRDGRPHVVTPVEIAYADGFYYLTAWDDDHGNMVEYRLDRMGKVRVSDSEASRNDEIAHHVYDEGKYEYFGRFGGEEVTATLSVRADKVEIVMDRFGDSAEISRIDDASAKAHVRIRKSEQFFGWIAGMGKTVTIAGPKSLVEEYKEYLRDLLKDE</sequence>
<dbReference type="InterPro" id="IPR051534">
    <property type="entry name" value="CBASS_pafABC_assoc_protein"/>
</dbReference>
<feature type="domain" description="WYL" evidence="1">
    <location>
        <begin position="142"/>
        <end position="217"/>
    </location>
</feature>
<gene>
    <name evidence="3" type="ORF">JI75_04305</name>
</gene>
<dbReference type="STRING" id="1531429.JI75_04305"/>
<dbReference type="PROSITE" id="PS52050">
    <property type="entry name" value="WYL"/>
    <property type="match status" value="1"/>
</dbReference>
<dbReference type="PANTHER" id="PTHR34580">
    <property type="match status" value="1"/>
</dbReference>
<protein>
    <submittedName>
        <fullName evidence="3">Uncharacterized protein</fullName>
    </submittedName>
</protein>
<dbReference type="InterPro" id="IPR057727">
    <property type="entry name" value="WCX_dom"/>
</dbReference>
<dbReference type="SUPFAM" id="SSF46785">
    <property type="entry name" value="Winged helix' DNA-binding domain"/>
    <property type="match status" value="1"/>
</dbReference>
<name>A0A0A8B3E1_9ACTN</name>